<proteinExistence type="predicted"/>
<organism evidence="3 4">
    <name type="scientific">Paractinoplanes durhamensis</name>
    <dbReference type="NCBI Taxonomy" id="113563"/>
    <lineage>
        <taxon>Bacteria</taxon>
        <taxon>Bacillati</taxon>
        <taxon>Actinomycetota</taxon>
        <taxon>Actinomycetes</taxon>
        <taxon>Micromonosporales</taxon>
        <taxon>Micromonosporaceae</taxon>
        <taxon>Paractinoplanes</taxon>
    </lineage>
</organism>
<accession>A0ABQ3Z782</accession>
<feature type="compositionally biased region" description="Gly residues" evidence="1">
    <location>
        <begin position="380"/>
        <end position="393"/>
    </location>
</feature>
<dbReference type="Proteomes" id="UP000637628">
    <property type="component" value="Unassembled WGS sequence"/>
</dbReference>
<dbReference type="Gene3D" id="3.40.50.1820">
    <property type="entry name" value="alpha/beta hydrolase"/>
    <property type="match status" value="1"/>
</dbReference>
<gene>
    <name evidence="3" type="ORF">Adu01nite_70370</name>
</gene>
<dbReference type="NCBIfam" id="NF041555">
    <property type="entry name" value="tannase_A"/>
    <property type="match status" value="1"/>
</dbReference>
<name>A0ABQ3Z782_9ACTN</name>
<dbReference type="EMBL" id="BOML01000057">
    <property type="protein sequence ID" value="GIE05687.1"/>
    <property type="molecule type" value="Genomic_DNA"/>
</dbReference>
<evidence type="ECO:0000313" key="3">
    <source>
        <dbReference type="EMBL" id="GIE05687.1"/>
    </source>
</evidence>
<dbReference type="Pfam" id="PF20434">
    <property type="entry name" value="BD-FAE"/>
    <property type="match status" value="1"/>
</dbReference>
<keyword evidence="4" id="KW-1185">Reference proteome</keyword>
<feature type="compositionally biased region" description="Gly residues" evidence="1">
    <location>
        <begin position="360"/>
        <end position="371"/>
    </location>
</feature>
<dbReference type="InterPro" id="IPR048121">
    <property type="entry name" value="Tannase_A"/>
</dbReference>
<evidence type="ECO:0000259" key="2">
    <source>
        <dbReference type="Pfam" id="PF20434"/>
    </source>
</evidence>
<evidence type="ECO:0000313" key="4">
    <source>
        <dbReference type="Proteomes" id="UP000637628"/>
    </source>
</evidence>
<protein>
    <recommendedName>
        <fullName evidence="2">BD-FAE-like domain-containing protein</fullName>
    </recommendedName>
</protein>
<evidence type="ECO:0000256" key="1">
    <source>
        <dbReference type="SAM" id="MobiDB-lite"/>
    </source>
</evidence>
<dbReference type="SUPFAM" id="SSF53474">
    <property type="entry name" value="alpha/beta-Hydrolases"/>
    <property type="match status" value="1"/>
</dbReference>
<feature type="domain" description="BD-FAE-like" evidence="2">
    <location>
        <begin position="116"/>
        <end position="219"/>
    </location>
</feature>
<sequence length="606" mass="63117">MELRRRTFLQGAAATSVVGVLGLTACTDTDSGSGVSSSGGAHSLALDDKTWSYDETNDVYYQLGKSYVVTPAAPDYETLAVFVPGKYFTGTKNSDGTYAVKVNSAGTVGGYTAGTAPIVLPVDTPGYAAQKPLTAYHYDTVSAYLEAGFVYVHAGLRGKDSNGTGYTGNAPWGVTDLKAAVRFVRYNAAGIPGSKDRMVVFGMSGGGAQSAVMGSSGDSELYTPYLTALGAALTDASGKTISDAVAGAMCWCPITSLDYANAAYEWNMGQFDTSGTRATGTWTKSYSNDLAKAFAAHQNKLGLKDSAGKLLSLDKTGTGYYLAGTYYDHLVAELTTSLNNFLSDTTFPYTPSNAFSAGMTGGGAPGGGAPDGAGMPSGAMPGGAGMPSGGPGGATDTTTYKTVAEYIAHLNSGGQWVTYDASSNTAKIASLEGFVKSQKAPSKTVGAFDGPEPTVGENIVLGKGTAGLHFAPVSEQVIAANESTYAKIDGWKSTYASAEYTADFKETDSAGKDVAWRLNAYTPLYYLTSAYEGYKKSTVAKHWRIRTGIMQGDTANTTEINLALALRNYGIDVDFATVWGLGHTVAERTGEGPANFITWVKETVAN</sequence>
<reference evidence="3 4" key="1">
    <citation type="submission" date="2021-01" db="EMBL/GenBank/DDBJ databases">
        <title>Whole genome shotgun sequence of Actinoplanes durhamensis NBRC 14914.</title>
        <authorList>
            <person name="Komaki H."/>
            <person name="Tamura T."/>
        </authorList>
    </citation>
    <scope>NUCLEOTIDE SEQUENCE [LARGE SCALE GENOMIC DNA]</scope>
    <source>
        <strain evidence="3 4">NBRC 14914</strain>
    </source>
</reference>
<dbReference type="InterPro" id="IPR049492">
    <property type="entry name" value="BD-FAE-like_dom"/>
</dbReference>
<comment type="caution">
    <text evidence="3">The sequence shown here is derived from an EMBL/GenBank/DDBJ whole genome shotgun (WGS) entry which is preliminary data.</text>
</comment>
<dbReference type="PROSITE" id="PS51318">
    <property type="entry name" value="TAT"/>
    <property type="match status" value="1"/>
</dbReference>
<dbReference type="InterPro" id="IPR006311">
    <property type="entry name" value="TAT_signal"/>
</dbReference>
<dbReference type="PROSITE" id="PS51257">
    <property type="entry name" value="PROKAR_LIPOPROTEIN"/>
    <property type="match status" value="1"/>
</dbReference>
<dbReference type="InterPro" id="IPR029058">
    <property type="entry name" value="AB_hydrolase_fold"/>
</dbReference>
<feature type="region of interest" description="Disordered" evidence="1">
    <location>
        <begin position="360"/>
        <end position="395"/>
    </location>
</feature>
<dbReference type="RefSeq" id="WP_203733565.1">
    <property type="nucleotide sequence ID" value="NZ_BAAATX010000009.1"/>
</dbReference>